<dbReference type="CDD" id="cd04179">
    <property type="entry name" value="DPM_DPG-synthase_like"/>
    <property type="match status" value="1"/>
</dbReference>
<evidence type="ECO:0000313" key="5">
    <source>
        <dbReference type="EMBL" id="RAK27943.1"/>
    </source>
</evidence>
<dbReference type="InterPro" id="IPR058718">
    <property type="entry name" value="Agl6_TM_C"/>
</dbReference>
<dbReference type="OrthoDB" id="9797819at2"/>
<name>A0A327Z593_9ACTN</name>
<feature type="transmembrane region" description="Helical" evidence="2">
    <location>
        <begin position="270"/>
        <end position="293"/>
    </location>
</feature>
<evidence type="ECO:0000259" key="3">
    <source>
        <dbReference type="Pfam" id="PF00535"/>
    </source>
</evidence>
<dbReference type="Pfam" id="PF00535">
    <property type="entry name" value="Glycos_transf_2"/>
    <property type="match status" value="1"/>
</dbReference>
<keyword evidence="6" id="KW-1185">Reference proteome</keyword>
<keyword evidence="5" id="KW-0808">Transferase</keyword>
<feature type="transmembrane region" description="Helical" evidence="2">
    <location>
        <begin position="314"/>
        <end position="336"/>
    </location>
</feature>
<feature type="transmembrane region" description="Helical" evidence="2">
    <location>
        <begin position="356"/>
        <end position="381"/>
    </location>
</feature>
<dbReference type="AlphaFoldDB" id="A0A327Z593"/>
<dbReference type="PANTHER" id="PTHR48090">
    <property type="entry name" value="UNDECAPRENYL-PHOSPHATE 4-DEOXY-4-FORMAMIDO-L-ARABINOSE TRANSFERASE-RELATED"/>
    <property type="match status" value="1"/>
</dbReference>
<dbReference type="GO" id="GO:0016740">
    <property type="term" value="F:transferase activity"/>
    <property type="evidence" value="ECO:0007669"/>
    <property type="project" value="UniProtKB-KW"/>
</dbReference>
<evidence type="ECO:0000256" key="1">
    <source>
        <dbReference type="ARBA" id="ARBA00006739"/>
    </source>
</evidence>
<comment type="caution">
    <text evidence="5">The sequence shown here is derived from an EMBL/GenBank/DDBJ whole genome shotgun (WGS) entry which is preliminary data.</text>
</comment>
<dbReference type="Gene3D" id="3.90.550.10">
    <property type="entry name" value="Spore Coat Polysaccharide Biosynthesis Protein SpsA, Chain A"/>
    <property type="match status" value="1"/>
</dbReference>
<feature type="domain" description="Glycosyltransferase 2-like" evidence="3">
    <location>
        <begin position="8"/>
        <end position="171"/>
    </location>
</feature>
<keyword evidence="2" id="KW-0812">Transmembrane</keyword>
<keyword evidence="2" id="KW-1133">Transmembrane helix</keyword>
<comment type="similarity">
    <text evidence="1">Belongs to the glycosyltransferase 2 family.</text>
</comment>
<dbReference type="EMBL" id="QLMJ01000021">
    <property type="protein sequence ID" value="RAK27943.1"/>
    <property type="molecule type" value="Genomic_DNA"/>
</dbReference>
<dbReference type="PANTHER" id="PTHR48090:SF7">
    <property type="entry name" value="RFBJ PROTEIN"/>
    <property type="match status" value="1"/>
</dbReference>
<dbReference type="InterPro" id="IPR050256">
    <property type="entry name" value="Glycosyltransferase_2"/>
</dbReference>
<sequence length="406" mass="43579">MSDELEITVLLPCLNEAETLEVCVRKALASLAELGVAGEVLVSDNGSTDGSQAIAEAAGARVVHAPIRGYGGALLNGIDQARGKYIIMADADDSYDLANLGPFIEQLRAGYDLVMGNRFRGGIEPGAMPVLHKYLGNPVLSWLGRALFKLDGVRDFHCGIRGFSRDRIRKLGLCMPGMEFASEVVVRAALAGYRMTEVPTTLRKDGRSRPPHLRTWRDGWRHLRFLLVFAPNRTLVWPGLALFALSLVGTVTLALTPVKVAGVTFDVNALAYACATLLVGAQLFLFGGFAQIYGRVEGIVRDRQLTRWVRWLSFERCVVIGLSLIVVGLAGTVVALSDWGLAGFGDLDPRGTIRLVLPSVAAIALGFTVTFSGLFASLLTLRGLTPPPTGPAAAVPQLRTDEPSLA</sequence>
<dbReference type="InterPro" id="IPR029044">
    <property type="entry name" value="Nucleotide-diphossugar_trans"/>
</dbReference>
<protein>
    <submittedName>
        <fullName evidence="5">Glycosyltransferase involved in cell wall biosynthesis</fullName>
    </submittedName>
</protein>
<feature type="domain" description="Low-salt glycan biosynthesis hexosyltransferase Agl6 C-terminal transmembrane region" evidence="4">
    <location>
        <begin position="289"/>
        <end position="379"/>
    </location>
</feature>
<evidence type="ECO:0000313" key="6">
    <source>
        <dbReference type="Proteomes" id="UP000249341"/>
    </source>
</evidence>
<dbReference type="RefSeq" id="WP_111653573.1">
    <property type="nucleotide sequence ID" value="NZ_JACHWI010000012.1"/>
</dbReference>
<proteinExistence type="inferred from homology"/>
<evidence type="ECO:0000259" key="4">
    <source>
        <dbReference type="Pfam" id="PF26629"/>
    </source>
</evidence>
<feature type="transmembrane region" description="Helical" evidence="2">
    <location>
        <begin position="235"/>
        <end position="258"/>
    </location>
</feature>
<dbReference type="Pfam" id="PF26629">
    <property type="entry name" value="GT2_TM_C"/>
    <property type="match status" value="1"/>
</dbReference>
<dbReference type="InterPro" id="IPR001173">
    <property type="entry name" value="Glyco_trans_2-like"/>
</dbReference>
<reference evidence="5 6" key="1">
    <citation type="submission" date="2018-06" db="EMBL/GenBank/DDBJ databases">
        <title>Genomic Encyclopedia of Type Strains, Phase III (KMG-III): the genomes of soil and plant-associated and newly described type strains.</title>
        <authorList>
            <person name="Whitman W."/>
        </authorList>
    </citation>
    <scope>NUCLEOTIDE SEQUENCE [LARGE SCALE GENOMIC DNA]</scope>
    <source>
        <strain evidence="5 6">CGMCC 4.7090</strain>
    </source>
</reference>
<dbReference type="SUPFAM" id="SSF53448">
    <property type="entry name" value="Nucleotide-diphospho-sugar transferases"/>
    <property type="match status" value="1"/>
</dbReference>
<organism evidence="5 6">
    <name type="scientific">Actinoplanes lutulentus</name>
    <dbReference type="NCBI Taxonomy" id="1287878"/>
    <lineage>
        <taxon>Bacteria</taxon>
        <taxon>Bacillati</taxon>
        <taxon>Actinomycetota</taxon>
        <taxon>Actinomycetes</taxon>
        <taxon>Micromonosporales</taxon>
        <taxon>Micromonosporaceae</taxon>
        <taxon>Actinoplanes</taxon>
    </lineage>
</organism>
<gene>
    <name evidence="5" type="ORF">B0I29_12139</name>
</gene>
<keyword evidence="2" id="KW-0472">Membrane</keyword>
<accession>A0A327Z593</accession>
<dbReference type="Proteomes" id="UP000249341">
    <property type="component" value="Unassembled WGS sequence"/>
</dbReference>
<evidence type="ECO:0000256" key="2">
    <source>
        <dbReference type="SAM" id="Phobius"/>
    </source>
</evidence>